<dbReference type="VEuPathDB" id="FungiDB:P168DRAFT_286540"/>
<keyword evidence="1" id="KW-0472">Membrane</keyword>
<keyword evidence="3" id="KW-1185">Reference proteome</keyword>
<dbReference type="EMBL" id="MSFM01000001">
    <property type="protein sequence ID" value="PKY08418.1"/>
    <property type="molecule type" value="Genomic_DNA"/>
</dbReference>
<name>A0A2I1DEY6_ASPC2</name>
<accession>A0A2I1DEY6</accession>
<organism evidence="2 3">
    <name type="scientific">Aspergillus campestris (strain IBT 28561)</name>
    <dbReference type="NCBI Taxonomy" id="1392248"/>
    <lineage>
        <taxon>Eukaryota</taxon>
        <taxon>Fungi</taxon>
        <taxon>Dikarya</taxon>
        <taxon>Ascomycota</taxon>
        <taxon>Pezizomycotina</taxon>
        <taxon>Eurotiomycetes</taxon>
        <taxon>Eurotiomycetidae</taxon>
        <taxon>Eurotiales</taxon>
        <taxon>Aspergillaceae</taxon>
        <taxon>Aspergillus</taxon>
        <taxon>Aspergillus subgen. Circumdati</taxon>
    </lineage>
</organism>
<dbReference type="GeneID" id="36543890"/>
<keyword evidence="1" id="KW-0812">Transmembrane</keyword>
<feature type="transmembrane region" description="Helical" evidence="1">
    <location>
        <begin position="27"/>
        <end position="48"/>
    </location>
</feature>
<dbReference type="AlphaFoldDB" id="A0A2I1DEY6"/>
<dbReference type="RefSeq" id="XP_024697012.1">
    <property type="nucleotide sequence ID" value="XM_024836366.1"/>
</dbReference>
<evidence type="ECO:0000256" key="1">
    <source>
        <dbReference type="SAM" id="Phobius"/>
    </source>
</evidence>
<comment type="caution">
    <text evidence="2">The sequence shown here is derived from an EMBL/GenBank/DDBJ whole genome shotgun (WGS) entry which is preliminary data.</text>
</comment>
<evidence type="ECO:0000313" key="2">
    <source>
        <dbReference type="EMBL" id="PKY08418.1"/>
    </source>
</evidence>
<evidence type="ECO:0000313" key="3">
    <source>
        <dbReference type="Proteomes" id="UP000234254"/>
    </source>
</evidence>
<sequence>MAAIDLLSREITHQIVRRKNWASENPGVVLVFCIVFIVGVGIVSLFIYRKAMARSAAKKELEG</sequence>
<proteinExistence type="predicted"/>
<gene>
    <name evidence="2" type="ORF">P168DRAFT_286540</name>
</gene>
<protein>
    <submittedName>
        <fullName evidence="2">Uncharacterized protein</fullName>
    </submittedName>
</protein>
<dbReference type="Proteomes" id="UP000234254">
    <property type="component" value="Unassembled WGS sequence"/>
</dbReference>
<reference evidence="2" key="1">
    <citation type="submission" date="2016-12" db="EMBL/GenBank/DDBJ databases">
        <title>The genomes of Aspergillus section Nigri reveals drivers in fungal speciation.</title>
        <authorList>
            <consortium name="DOE Joint Genome Institute"/>
            <person name="Vesth T.C."/>
            <person name="Nybo J."/>
            <person name="Theobald S."/>
            <person name="Brandl J."/>
            <person name="Frisvad J.C."/>
            <person name="Nielsen K.F."/>
            <person name="Lyhne E.K."/>
            <person name="Kogle M.E."/>
            <person name="Kuo A."/>
            <person name="Riley R."/>
            <person name="Clum A."/>
            <person name="Nolan M."/>
            <person name="Lipzen A."/>
            <person name="Salamov A."/>
            <person name="Henrissat B."/>
            <person name="Wiebenga A."/>
            <person name="De vries R.P."/>
            <person name="Grigoriev I.V."/>
            <person name="Mortensen U.H."/>
            <person name="Andersen M.R."/>
            <person name="Baker S.E."/>
        </authorList>
    </citation>
    <scope>NUCLEOTIDE SEQUENCE</scope>
    <source>
        <strain evidence="2">IBT 28561</strain>
    </source>
</reference>
<keyword evidence="1" id="KW-1133">Transmembrane helix</keyword>